<evidence type="ECO:0000259" key="5">
    <source>
        <dbReference type="SMART" id="SM00829"/>
    </source>
</evidence>
<comment type="caution">
    <text evidence="6">The sequence shown here is derived from an EMBL/GenBank/DDBJ whole genome shotgun (WGS) entry which is preliminary data.</text>
</comment>
<protein>
    <submittedName>
        <fullName evidence="6">Alcohol dehydrogenase catalytic domain-containing protein</fullName>
    </submittedName>
</protein>
<accession>A0ABT1R4P5</accession>
<dbReference type="InterPro" id="IPR036291">
    <property type="entry name" value="NAD(P)-bd_dom_sf"/>
</dbReference>
<keyword evidence="3" id="KW-0560">Oxidoreductase</keyword>
<reference evidence="6" key="1">
    <citation type="submission" date="2021-07" db="EMBL/GenBank/DDBJ databases">
        <title>Shinella sp. nov., a novel member of the genus Shinella from water.</title>
        <authorList>
            <person name="Deng Y."/>
        </authorList>
    </citation>
    <scope>NUCLEOTIDE SEQUENCE</scope>
    <source>
        <strain evidence="6">CPCC 100929</strain>
    </source>
</reference>
<dbReference type="Proteomes" id="UP000996601">
    <property type="component" value="Unassembled WGS sequence"/>
</dbReference>
<dbReference type="Gene3D" id="3.40.50.720">
    <property type="entry name" value="NAD(P)-binding Rossmann-like Domain"/>
    <property type="match status" value="1"/>
</dbReference>
<dbReference type="InterPro" id="IPR011032">
    <property type="entry name" value="GroES-like_sf"/>
</dbReference>
<gene>
    <name evidence="6" type="ORF">GB927_008885</name>
</gene>
<keyword evidence="7" id="KW-1185">Reference proteome</keyword>
<dbReference type="InterPro" id="IPR013154">
    <property type="entry name" value="ADH-like_N"/>
</dbReference>
<dbReference type="EMBL" id="WHSB02000003">
    <property type="protein sequence ID" value="MCQ4630147.1"/>
    <property type="molecule type" value="Genomic_DNA"/>
</dbReference>
<evidence type="ECO:0000313" key="7">
    <source>
        <dbReference type="Proteomes" id="UP000996601"/>
    </source>
</evidence>
<feature type="domain" description="Enoyl reductase (ER)" evidence="5">
    <location>
        <begin position="10"/>
        <end position="333"/>
    </location>
</feature>
<evidence type="ECO:0000256" key="3">
    <source>
        <dbReference type="ARBA" id="ARBA00023002"/>
    </source>
</evidence>
<dbReference type="SMART" id="SM00829">
    <property type="entry name" value="PKS_ER"/>
    <property type="match status" value="1"/>
</dbReference>
<dbReference type="SUPFAM" id="SSF51735">
    <property type="entry name" value="NAD(P)-binding Rossmann-fold domains"/>
    <property type="match status" value="1"/>
</dbReference>
<dbReference type="Pfam" id="PF00107">
    <property type="entry name" value="ADH_zinc_N"/>
    <property type="match status" value="1"/>
</dbReference>
<dbReference type="PROSITE" id="PS00059">
    <property type="entry name" value="ADH_ZINC"/>
    <property type="match status" value="1"/>
</dbReference>
<evidence type="ECO:0000256" key="2">
    <source>
        <dbReference type="ARBA" id="ARBA00022833"/>
    </source>
</evidence>
<sequence>MTAAVLVRPGAFEIQMVPMPQIGPGDVLIKVARVGVCGTDIHIYRGHYAAGWLPLIPGHEFSGTVAAVGDGVIAVDVGMRVIADINIGCGHCFYCRKNEVMSCSEVKQLGIHINGAFAEYVKVPQRLVIPIPDDMPFDVAALAEPLGCTVRAAKKSAIRFGESVLVIGAGPVGNFHIQLARAIGAAPIIAADLNPERLRLAKKCGADVVVSDMSTLDSAVRAVTGGRGADVVIESVGLPALYERAFDLVRPGGRIAAFGLGGEDAVVRFAPQKMVLKETGIRGSVAAMGDDMHDALTLLRFKRIDVRPFLQETRTLSEVQDAIEAFAADPGILKMQIIV</sequence>
<evidence type="ECO:0000256" key="1">
    <source>
        <dbReference type="ARBA" id="ARBA00022723"/>
    </source>
</evidence>
<comment type="cofactor">
    <cofactor evidence="4">
        <name>Zn(2+)</name>
        <dbReference type="ChEBI" id="CHEBI:29105"/>
    </cofactor>
</comment>
<dbReference type="InterPro" id="IPR020843">
    <property type="entry name" value="ER"/>
</dbReference>
<dbReference type="Pfam" id="PF08240">
    <property type="entry name" value="ADH_N"/>
    <property type="match status" value="1"/>
</dbReference>
<keyword evidence="2 4" id="KW-0862">Zinc</keyword>
<keyword evidence="1 4" id="KW-0479">Metal-binding</keyword>
<dbReference type="InterPro" id="IPR050129">
    <property type="entry name" value="Zn_alcohol_dh"/>
</dbReference>
<dbReference type="PANTHER" id="PTHR43401">
    <property type="entry name" value="L-THREONINE 3-DEHYDROGENASE"/>
    <property type="match status" value="1"/>
</dbReference>
<dbReference type="Gene3D" id="3.90.180.10">
    <property type="entry name" value="Medium-chain alcohol dehydrogenases, catalytic domain"/>
    <property type="match status" value="1"/>
</dbReference>
<evidence type="ECO:0000313" key="6">
    <source>
        <dbReference type="EMBL" id="MCQ4630147.1"/>
    </source>
</evidence>
<comment type="similarity">
    <text evidence="4">Belongs to the zinc-containing alcohol dehydrogenase family.</text>
</comment>
<dbReference type="InterPro" id="IPR013149">
    <property type="entry name" value="ADH-like_C"/>
</dbReference>
<dbReference type="InterPro" id="IPR002328">
    <property type="entry name" value="ADH_Zn_CS"/>
</dbReference>
<organism evidence="6 7">
    <name type="scientific">Shinella lacus</name>
    <dbReference type="NCBI Taxonomy" id="2654216"/>
    <lineage>
        <taxon>Bacteria</taxon>
        <taxon>Pseudomonadati</taxon>
        <taxon>Pseudomonadota</taxon>
        <taxon>Alphaproteobacteria</taxon>
        <taxon>Hyphomicrobiales</taxon>
        <taxon>Rhizobiaceae</taxon>
        <taxon>Shinella</taxon>
    </lineage>
</organism>
<dbReference type="SUPFAM" id="SSF50129">
    <property type="entry name" value="GroES-like"/>
    <property type="match status" value="1"/>
</dbReference>
<name>A0ABT1R4P5_9HYPH</name>
<evidence type="ECO:0000256" key="4">
    <source>
        <dbReference type="RuleBase" id="RU361277"/>
    </source>
</evidence>
<dbReference type="PANTHER" id="PTHR43401:SF2">
    <property type="entry name" value="L-THREONINE 3-DEHYDROGENASE"/>
    <property type="match status" value="1"/>
</dbReference>
<proteinExistence type="inferred from homology"/>